<sequence length="46" mass="4651">MTPSGDGNCCSMASHLSLAAMAALTRGSAHPAVRVGNRATAAKPRR</sequence>
<dbReference type="RefSeq" id="WP_345459877.1">
    <property type="nucleotide sequence ID" value="NZ_BAABKG010000003.1"/>
</dbReference>
<keyword evidence="3" id="KW-1185">Reference proteome</keyword>
<dbReference type="EMBL" id="BAABKG010000003">
    <property type="protein sequence ID" value="GAA5151050.1"/>
    <property type="molecule type" value="Genomic_DNA"/>
</dbReference>
<gene>
    <name evidence="2" type="ORF">GCM10023340_29280</name>
</gene>
<accession>A0ABP9PRS7</accession>
<comment type="caution">
    <text evidence="2">The sequence shown here is derived from an EMBL/GenBank/DDBJ whole genome shotgun (WGS) entry which is preliminary data.</text>
</comment>
<dbReference type="Proteomes" id="UP001500221">
    <property type="component" value="Unassembled WGS sequence"/>
</dbReference>
<protein>
    <submittedName>
        <fullName evidence="2">Uncharacterized protein</fullName>
    </submittedName>
</protein>
<name>A0ABP9PRS7_9ACTN</name>
<evidence type="ECO:0000313" key="3">
    <source>
        <dbReference type="Proteomes" id="UP001500221"/>
    </source>
</evidence>
<proteinExistence type="predicted"/>
<reference evidence="3" key="1">
    <citation type="journal article" date="2019" name="Int. J. Syst. Evol. Microbiol.">
        <title>The Global Catalogue of Microorganisms (GCM) 10K type strain sequencing project: providing services to taxonomists for standard genome sequencing and annotation.</title>
        <authorList>
            <consortium name="The Broad Institute Genomics Platform"/>
            <consortium name="The Broad Institute Genome Sequencing Center for Infectious Disease"/>
            <person name="Wu L."/>
            <person name="Ma J."/>
        </authorList>
    </citation>
    <scope>NUCLEOTIDE SEQUENCE [LARGE SCALE GENOMIC DNA]</scope>
    <source>
        <strain evidence="3">JCM 18459</strain>
    </source>
</reference>
<evidence type="ECO:0000256" key="1">
    <source>
        <dbReference type="SAM" id="MobiDB-lite"/>
    </source>
</evidence>
<evidence type="ECO:0000313" key="2">
    <source>
        <dbReference type="EMBL" id="GAA5151050.1"/>
    </source>
</evidence>
<feature type="region of interest" description="Disordered" evidence="1">
    <location>
        <begin position="27"/>
        <end position="46"/>
    </location>
</feature>
<organism evidence="2 3">
    <name type="scientific">Nocardioides marinquilinus</name>
    <dbReference type="NCBI Taxonomy" id="1210400"/>
    <lineage>
        <taxon>Bacteria</taxon>
        <taxon>Bacillati</taxon>
        <taxon>Actinomycetota</taxon>
        <taxon>Actinomycetes</taxon>
        <taxon>Propionibacteriales</taxon>
        <taxon>Nocardioidaceae</taxon>
        <taxon>Nocardioides</taxon>
    </lineage>
</organism>